<name>A0ABR7DCV4_9CLOT</name>
<protein>
    <submittedName>
        <fullName evidence="1">Uncharacterized protein</fullName>
    </submittedName>
</protein>
<reference evidence="1 2" key="1">
    <citation type="submission" date="2020-08" db="EMBL/GenBank/DDBJ databases">
        <title>Genome public.</title>
        <authorList>
            <person name="Liu C."/>
            <person name="Sun Q."/>
        </authorList>
    </citation>
    <scope>NUCLEOTIDE SEQUENCE [LARGE SCALE GENOMIC DNA]</scope>
    <source>
        <strain evidence="1 2">NSJ-6</strain>
    </source>
</reference>
<organism evidence="1 2">
    <name type="scientific">Clostridium hominis</name>
    <dbReference type="NCBI Taxonomy" id="2763036"/>
    <lineage>
        <taxon>Bacteria</taxon>
        <taxon>Bacillati</taxon>
        <taxon>Bacillota</taxon>
        <taxon>Clostridia</taxon>
        <taxon>Eubacteriales</taxon>
        <taxon>Clostridiaceae</taxon>
        <taxon>Clostridium</taxon>
    </lineage>
</organism>
<proteinExistence type="predicted"/>
<dbReference type="EMBL" id="JACOOO010000016">
    <property type="protein sequence ID" value="MBC5629229.1"/>
    <property type="molecule type" value="Genomic_DNA"/>
</dbReference>
<evidence type="ECO:0000313" key="2">
    <source>
        <dbReference type="Proteomes" id="UP000596929"/>
    </source>
</evidence>
<dbReference type="Proteomes" id="UP000596929">
    <property type="component" value="Unassembled WGS sequence"/>
</dbReference>
<sequence>MKNSNYEDIYIRMNENDKEELRLLNIQHRADVICIISDIFSYRATLESIELVYSRYDNTADQIANPDIPAIKAALLLLIARLIYNQIGFIRYDHLYERKMRGGYEHSLKPNVDINLANIFKTIGSFYGLIAAIEIYNRDLQQPIFGI</sequence>
<dbReference type="RefSeq" id="WP_186860020.1">
    <property type="nucleotide sequence ID" value="NZ_JACOOO010000016.1"/>
</dbReference>
<accession>A0ABR7DCV4</accession>
<gene>
    <name evidence="1" type="ORF">H8S20_10015</name>
</gene>
<comment type="caution">
    <text evidence="1">The sequence shown here is derived from an EMBL/GenBank/DDBJ whole genome shotgun (WGS) entry which is preliminary data.</text>
</comment>
<evidence type="ECO:0000313" key="1">
    <source>
        <dbReference type="EMBL" id="MBC5629229.1"/>
    </source>
</evidence>
<keyword evidence="2" id="KW-1185">Reference proteome</keyword>